<protein>
    <submittedName>
        <fullName evidence="2">Uncharacterized protein</fullName>
    </submittedName>
</protein>
<evidence type="ECO:0000313" key="2">
    <source>
        <dbReference type="EMBL" id="PVU99505.1"/>
    </source>
</evidence>
<feature type="compositionally biased region" description="Basic and acidic residues" evidence="1">
    <location>
        <begin position="77"/>
        <end position="86"/>
    </location>
</feature>
<comment type="caution">
    <text evidence="2">The sequence shown here is derived from an EMBL/GenBank/DDBJ whole genome shotgun (WGS) entry which is preliminary data.</text>
</comment>
<gene>
    <name evidence="2" type="ORF">BB560_005490</name>
</gene>
<evidence type="ECO:0000313" key="3">
    <source>
        <dbReference type="Proteomes" id="UP000245609"/>
    </source>
</evidence>
<organism evidence="2 3">
    <name type="scientific">Smittium megazygosporum</name>
    <dbReference type="NCBI Taxonomy" id="133381"/>
    <lineage>
        <taxon>Eukaryota</taxon>
        <taxon>Fungi</taxon>
        <taxon>Fungi incertae sedis</taxon>
        <taxon>Zoopagomycota</taxon>
        <taxon>Kickxellomycotina</taxon>
        <taxon>Harpellomycetes</taxon>
        <taxon>Harpellales</taxon>
        <taxon>Legeriomycetaceae</taxon>
        <taxon>Smittium</taxon>
    </lineage>
</organism>
<dbReference type="OrthoDB" id="5418434at2759"/>
<dbReference type="Proteomes" id="UP000245609">
    <property type="component" value="Unassembled WGS sequence"/>
</dbReference>
<accession>A0A2T9Z4G7</accession>
<feature type="compositionally biased region" description="Basic and acidic residues" evidence="1">
    <location>
        <begin position="18"/>
        <end position="32"/>
    </location>
</feature>
<proteinExistence type="predicted"/>
<keyword evidence="3" id="KW-1185">Reference proteome</keyword>
<name>A0A2T9Z4G7_9FUNG</name>
<feature type="compositionally biased region" description="Basic and acidic residues" evidence="1">
    <location>
        <begin position="98"/>
        <end position="110"/>
    </location>
</feature>
<sequence length="483" mass="53500">NLESILKANPDTAAETNDMEKGTVLEETDKSPKGNGAQPGTSENNPIEKIVIDDISQEESLNTEAAKIISKATTELGPKEPEKNIETENTDSNATDQDSSKPDKTEKTPEAENVSKAITDLESEETKPVDSISGQIVIEEEETPENIKPTLPIIHIEEYDTQANPVQESAIIDLNSQAAIPENLKAELPTKIDQVVKDESDINSNVSEFNDEDLEDLFAIKESPSEQAFKDTYTNLEKPGSEKMEVEIDLPSAHTEKSINSPKTSDIVEDLRVEETEIIKPPSLDNELMEEDVLYDAFDEESSEDSDNYLTEEDVFISKPIREVFEEKKQGLIDNTTQINNLISIEKDLCSIVTLASNILDTLSPPVLELSEDSLPISEKDNIEDSVSGSAAALSNTSRMNIEDRVENAQRDFMTFSNMFINKSAGIYTNITKHYSNFANLGITEASIPFIASSADSEKELENWTLSLELVRKELDSILDDIK</sequence>
<feature type="non-terminal residue" evidence="2">
    <location>
        <position position="1"/>
    </location>
</feature>
<feature type="region of interest" description="Disordered" evidence="1">
    <location>
        <begin position="1"/>
        <end position="49"/>
    </location>
</feature>
<evidence type="ECO:0000256" key="1">
    <source>
        <dbReference type="SAM" id="MobiDB-lite"/>
    </source>
</evidence>
<dbReference type="EMBL" id="MBFS01002259">
    <property type="protein sequence ID" value="PVU99505.1"/>
    <property type="molecule type" value="Genomic_DNA"/>
</dbReference>
<reference evidence="2 3" key="1">
    <citation type="journal article" date="2018" name="MBio">
        <title>Comparative Genomics Reveals the Core Gene Toolbox for the Fungus-Insect Symbiosis.</title>
        <authorList>
            <person name="Wang Y."/>
            <person name="Stata M."/>
            <person name="Wang W."/>
            <person name="Stajich J.E."/>
            <person name="White M.M."/>
            <person name="Moncalvo J.M."/>
        </authorList>
    </citation>
    <scope>NUCLEOTIDE SEQUENCE [LARGE SCALE GENOMIC DNA]</scope>
    <source>
        <strain evidence="2 3">SC-DP-2</strain>
    </source>
</reference>
<dbReference type="AlphaFoldDB" id="A0A2T9Z4G7"/>
<feature type="region of interest" description="Disordered" evidence="1">
    <location>
        <begin position="69"/>
        <end position="150"/>
    </location>
</feature>